<dbReference type="EMBL" id="AP019736">
    <property type="protein sequence ID" value="BBL06419.1"/>
    <property type="molecule type" value="Genomic_DNA"/>
</dbReference>
<dbReference type="PROSITE" id="PS00622">
    <property type="entry name" value="HTH_LUXR_1"/>
    <property type="match status" value="1"/>
</dbReference>
<dbReference type="Gene3D" id="1.10.10.10">
    <property type="entry name" value="Winged helix-like DNA-binding domain superfamily/Winged helix DNA-binding domain"/>
    <property type="match status" value="1"/>
</dbReference>
<proteinExistence type="predicted"/>
<dbReference type="GO" id="GO:0006355">
    <property type="term" value="P:regulation of DNA-templated transcription"/>
    <property type="evidence" value="ECO:0007669"/>
    <property type="project" value="InterPro"/>
</dbReference>
<gene>
    <name evidence="5" type="ORF">A5CPEGH6_10570</name>
</gene>
<dbReference type="RefSeq" id="WP_141428243.1">
    <property type="nucleotide sequence ID" value="NZ_AP019736.1"/>
</dbReference>
<evidence type="ECO:0000313" key="6">
    <source>
        <dbReference type="Proteomes" id="UP000319374"/>
    </source>
</evidence>
<evidence type="ECO:0000313" key="5">
    <source>
        <dbReference type="EMBL" id="BBL06419.1"/>
    </source>
</evidence>
<evidence type="ECO:0000256" key="2">
    <source>
        <dbReference type="ARBA" id="ARBA00023125"/>
    </source>
</evidence>
<dbReference type="GeneID" id="98673035"/>
<dbReference type="Pfam" id="PF01814">
    <property type="entry name" value="Hemerythrin"/>
    <property type="match status" value="1"/>
</dbReference>
<name>A0A4Y1X1R2_9BACT</name>
<keyword evidence="3" id="KW-0804">Transcription</keyword>
<dbReference type="InterPro" id="IPR012312">
    <property type="entry name" value="Hemerythrin-like"/>
</dbReference>
<keyword evidence="1" id="KW-0805">Transcription regulation</keyword>
<feature type="domain" description="HTH luxR-type" evidence="4">
    <location>
        <begin position="230"/>
        <end position="295"/>
    </location>
</feature>
<dbReference type="CDD" id="cd06170">
    <property type="entry name" value="LuxR_C_like"/>
    <property type="match status" value="1"/>
</dbReference>
<dbReference type="InterPro" id="IPR016032">
    <property type="entry name" value="Sig_transdc_resp-reg_C-effctor"/>
</dbReference>
<evidence type="ECO:0000256" key="1">
    <source>
        <dbReference type="ARBA" id="ARBA00023015"/>
    </source>
</evidence>
<dbReference type="Proteomes" id="UP000319374">
    <property type="component" value="Chromosome"/>
</dbReference>
<organism evidence="5 6">
    <name type="scientific">Alistipes dispar</name>
    <dbReference type="NCBI Taxonomy" id="2585119"/>
    <lineage>
        <taxon>Bacteria</taxon>
        <taxon>Pseudomonadati</taxon>
        <taxon>Bacteroidota</taxon>
        <taxon>Bacteroidia</taxon>
        <taxon>Bacteroidales</taxon>
        <taxon>Rikenellaceae</taxon>
        <taxon>Alistipes</taxon>
    </lineage>
</organism>
<dbReference type="KEGG" id="ada:A5CPEGH6_10570"/>
<dbReference type="PANTHER" id="PTHR44688">
    <property type="entry name" value="DNA-BINDING TRANSCRIPTIONAL ACTIVATOR DEVR_DOSR"/>
    <property type="match status" value="1"/>
</dbReference>
<reference evidence="6" key="1">
    <citation type="submission" date="2019-06" db="EMBL/GenBank/DDBJ databases">
        <title>Alistipes onderdonkii subsp. vulgaris subsp. nov., Alistipes dispar sp. nov. and Alistipes communis sp. nov., isolated from human faeces, and creation of Alistipes onderdonkii subsp. onderdonkii subsp. nov.</title>
        <authorList>
            <person name="Sakamoto M."/>
            <person name="Ikeyama N."/>
            <person name="Ogata Y."/>
            <person name="Suda W."/>
            <person name="Iino T."/>
            <person name="Hattori M."/>
            <person name="Ohkuma M."/>
        </authorList>
    </citation>
    <scope>NUCLEOTIDE SEQUENCE [LARGE SCALE GENOMIC DNA]</scope>
    <source>
        <strain evidence="6">5CPEGH6</strain>
    </source>
</reference>
<dbReference type="OrthoDB" id="937463at2"/>
<dbReference type="AlphaFoldDB" id="A0A4Y1X1R2"/>
<dbReference type="PRINTS" id="PR00038">
    <property type="entry name" value="HTHLUXR"/>
</dbReference>
<dbReference type="InterPro" id="IPR036388">
    <property type="entry name" value="WH-like_DNA-bd_sf"/>
</dbReference>
<dbReference type="SMART" id="SM00421">
    <property type="entry name" value="HTH_LUXR"/>
    <property type="match status" value="1"/>
</dbReference>
<dbReference type="SUPFAM" id="SSF46894">
    <property type="entry name" value="C-terminal effector domain of the bipartite response regulators"/>
    <property type="match status" value="1"/>
</dbReference>
<dbReference type="PROSITE" id="PS50043">
    <property type="entry name" value="HTH_LUXR_2"/>
    <property type="match status" value="1"/>
</dbReference>
<accession>A0A4Y1X1R2</accession>
<protein>
    <recommendedName>
        <fullName evidence="4">HTH luxR-type domain-containing protein</fullName>
    </recommendedName>
</protein>
<keyword evidence="2" id="KW-0238">DNA-binding</keyword>
<dbReference type="GO" id="GO:0003677">
    <property type="term" value="F:DNA binding"/>
    <property type="evidence" value="ECO:0007669"/>
    <property type="project" value="UniProtKB-KW"/>
</dbReference>
<dbReference type="PANTHER" id="PTHR44688:SF16">
    <property type="entry name" value="DNA-BINDING TRANSCRIPTIONAL ACTIVATOR DEVR_DOSR"/>
    <property type="match status" value="1"/>
</dbReference>
<dbReference type="InterPro" id="IPR000792">
    <property type="entry name" value="Tscrpt_reg_LuxR_C"/>
</dbReference>
<evidence type="ECO:0000259" key="4">
    <source>
        <dbReference type="PROSITE" id="PS50043"/>
    </source>
</evidence>
<dbReference type="Gene3D" id="1.20.120.520">
    <property type="entry name" value="nmb1532 protein domain like"/>
    <property type="match status" value="1"/>
</dbReference>
<dbReference type="Pfam" id="PF00196">
    <property type="entry name" value="GerE"/>
    <property type="match status" value="1"/>
</dbReference>
<sequence>MYGNSGYTGEDRMCDLVCDRYPVLQVMSRFGIALGFGDKTIAEVCAENKVDTATFLAVVNMQMNAGCNASEAAAGVSVRALTDYLHNSHGYFLDFRLPAIRRKLIEAVDCAQNDVSFAIMRFFDEYAAEVQRHMSYEEQTVFPYVESLLAGEKNTAYSIDVFRRQHDQVDAKLRELKNIIIKYYPSGSTNELNGVLFDIFTCEQELASHNAVEDDIFIPAVERLAADGVRDEKPEPLSAREREIIVCVVKGMTNKQIAEALCISAHTVITHRRNIAAKLQIHSAAGLTIYAIVNKLVELSEIKDTITDL</sequence>
<evidence type="ECO:0000256" key="3">
    <source>
        <dbReference type="ARBA" id="ARBA00023163"/>
    </source>
</evidence>
<keyword evidence="6" id="KW-1185">Reference proteome</keyword>